<dbReference type="PANTHER" id="PTHR30015">
    <property type="entry name" value="MRR RESTRICTION SYSTEM PROTEIN"/>
    <property type="match status" value="1"/>
</dbReference>
<evidence type="ECO:0000256" key="2">
    <source>
        <dbReference type="SAM" id="Phobius"/>
    </source>
</evidence>
<dbReference type="GO" id="GO:0016787">
    <property type="term" value="F:hydrolase activity"/>
    <property type="evidence" value="ECO:0007669"/>
    <property type="project" value="UniProtKB-KW"/>
</dbReference>
<dbReference type="InterPro" id="IPR052906">
    <property type="entry name" value="Type_IV_Methyl-Rstrct_Enzyme"/>
</dbReference>
<name>A0ABD5V424_9EURY</name>
<evidence type="ECO:0000313" key="4">
    <source>
        <dbReference type="EMBL" id="MFC6906327.1"/>
    </source>
</evidence>
<feature type="compositionally biased region" description="Acidic residues" evidence="1">
    <location>
        <begin position="212"/>
        <end position="223"/>
    </location>
</feature>
<keyword evidence="2" id="KW-0812">Transmembrane</keyword>
<keyword evidence="4" id="KW-0255">Endonuclease</keyword>
<feature type="region of interest" description="Disordered" evidence="1">
    <location>
        <begin position="1"/>
        <end position="62"/>
    </location>
</feature>
<keyword evidence="4" id="KW-0378">Hydrolase</keyword>
<evidence type="ECO:0000259" key="3">
    <source>
        <dbReference type="Pfam" id="PF04471"/>
    </source>
</evidence>
<keyword evidence="5" id="KW-1185">Reference proteome</keyword>
<evidence type="ECO:0000256" key="1">
    <source>
        <dbReference type="SAM" id="MobiDB-lite"/>
    </source>
</evidence>
<reference evidence="4 5" key="1">
    <citation type="journal article" date="2019" name="Int. J. Syst. Evol. Microbiol.">
        <title>The Global Catalogue of Microorganisms (GCM) 10K type strain sequencing project: providing services to taxonomists for standard genome sequencing and annotation.</title>
        <authorList>
            <consortium name="The Broad Institute Genomics Platform"/>
            <consortium name="The Broad Institute Genome Sequencing Center for Infectious Disease"/>
            <person name="Wu L."/>
            <person name="Ma J."/>
        </authorList>
    </citation>
    <scope>NUCLEOTIDE SEQUENCE [LARGE SCALE GENOMIC DNA]</scope>
    <source>
        <strain evidence="4 5">CGMCC 1.3240</strain>
    </source>
</reference>
<feature type="region of interest" description="Disordered" evidence="1">
    <location>
        <begin position="198"/>
        <end position="273"/>
    </location>
</feature>
<dbReference type="Gene3D" id="3.40.1350.10">
    <property type="match status" value="1"/>
</dbReference>
<gene>
    <name evidence="4" type="ORF">ACFQGH_14115</name>
</gene>
<evidence type="ECO:0000313" key="5">
    <source>
        <dbReference type="Proteomes" id="UP001596312"/>
    </source>
</evidence>
<keyword evidence="2" id="KW-1133">Transmembrane helix</keyword>
<dbReference type="SUPFAM" id="SSF52980">
    <property type="entry name" value="Restriction endonuclease-like"/>
    <property type="match status" value="1"/>
</dbReference>
<dbReference type="RefSeq" id="WP_340604883.1">
    <property type="nucleotide sequence ID" value="NZ_JBBMXV010000004.1"/>
</dbReference>
<organism evidence="4 5">
    <name type="scientific">Halalkalicoccus tibetensis</name>
    <dbReference type="NCBI Taxonomy" id="175632"/>
    <lineage>
        <taxon>Archaea</taxon>
        <taxon>Methanobacteriati</taxon>
        <taxon>Methanobacteriota</taxon>
        <taxon>Stenosarchaea group</taxon>
        <taxon>Halobacteria</taxon>
        <taxon>Halobacteriales</taxon>
        <taxon>Halococcaceae</taxon>
        <taxon>Halalkalicoccus</taxon>
    </lineage>
</organism>
<keyword evidence="4" id="KW-0540">Nuclease</keyword>
<dbReference type="InterPro" id="IPR007560">
    <property type="entry name" value="Restrct_endonuc_IV_Mrr"/>
</dbReference>
<comment type="caution">
    <text evidence="4">The sequence shown here is derived from an EMBL/GenBank/DDBJ whole genome shotgun (WGS) entry which is preliminary data.</text>
</comment>
<keyword evidence="2" id="KW-0472">Membrane</keyword>
<dbReference type="PANTHER" id="PTHR30015:SF7">
    <property type="entry name" value="TYPE IV METHYL-DIRECTED RESTRICTION ENZYME ECOKMRR"/>
    <property type="match status" value="1"/>
</dbReference>
<feature type="compositionally biased region" description="Basic residues" evidence="1">
    <location>
        <begin position="1"/>
        <end position="15"/>
    </location>
</feature>
<dbReference type="Proteomes" id="UP001596312">
    <property type="component" value="Unassembled WGS sequence"/>
</dbReference>
<feature type="transmembrane region" description="Helical" evidence="2">
    <location>
        <begin position="326"/>
        <end position="346"/>
    </location>
</feature>
<accession>A0ABD5V424</accession>
<dbReference type="InterPro" id="IPR011856">
    <property type="entry name" value="tRNA_endonuc-like_dom_sf"/>
</dbReference>
<dbReference type="InterPro" id="IPR011335">
    <property type="entry name" value="Restrct_endonuc-II-like"/>
</dbReference>
<dbReference type="GO" id="GO:0004519">
    <property type="term" value="F:endonuclease activity"/>
    <property type="evidence" value="ECO:0007669"/>
    <property type="project" value="UniProtKB-KW"/>
</dbReference>
<feature type="domain" description="Restriction endonuclease type IV Mrr" evidence="3">
    <location>
        <begin position="66"/>
        <end position="180"/>
    </location>
</feature>
<dbReference type="EMBL" id="JBHSXQ010000004">
    <property type="protein sequence ID" value="MFC6906327.1"/>
    <property type="molecule type" value="Genomic_DNA"/>
</dbReference>
<dbReference type="AlphaFoldDB" id="A0ABD5V424"/>
<dbReference type="EC" id="3.1.21.-" evidence="4"/>
<dbReference type="Pfam" id="PF04471">
    <property type="entry name" value="Mrr_cat"/>
    <property type="match status" value="1"/>
</dbReference>
<proteinExistence type="predicted"/>
<feature type="transmembrane region" description="Helical" evidence="2">
    <location>
        <begin position="286"/>
        <end position="314"/>
    </location>
</feature>
<protein>
    <submittedName>
        <fullName evidence="4">Restriction endonuclease</fullName>
        <ecNumber evidence="4">3.1.21.-</ecNumber>
    </submittedName>
</protein>
<sequence>MKRSLKRLLRRQARKQTKEAIRALEQAAEDGQSDGKTGAESNVGVDARARTTETDVTPDSGLKEALQSMDDYDFEQFVADLWERMGWETEVSTQSNDRGIDVVATRNSPYEEKALIQAKRYGPNTTVGSPDIQQYASLKHQRHGVDKVLVVTTNGFSGQARELAHQLNVKLVDGDDLAGLVEGLDATGLVERYVPAIREPEPEPGPGVEPNPEPESDSEAEAEVESRTSTPSFGSPDESIEAGSIGETTADRGSTAKAGTAAREDEGPLDSRLPGERWQWVAATTALWPIAAMLGGADGGLSMLIAWAGLPYAILKDGTWTRWRRWYAVAALLPGFAMFVGGWYLLMRWRAVGLE</sequence>